<dbReference type="InterPro" id="IPR009589">
    <property type="entry name" value="PH_YyaB-like"/>
</dbReference>
<gene>
    <name evidence="2" type="ORF">EXN75_06475</name>
</gene>
<evidence type="ECO:0000259" key="1">
    <source>
        <dbReference type="Pfam" id="PF06713"/>
    </source>
</evidence>
<reference evidence="2 3" key="1">
    <citation type="submission" date="2019-02" db="EMBL/GenBank/DDBJ databases">
        <title>Draft Genome Sequence of the Prevotella sp. BCRC 81118, Isolated from Human Feces.</title>
        <authorList>
            <person name="Huang C.-H."/>
        </authorList>
    </citation>
    <scope>NUCLEOTIDE SEQUENCE [LARGE SCALE GENOMIC DNA]</scope>
    <source>
        <strain evidence="2 3">BCRC 81118</strain>
    </source>
</reference>
<feature type="domain" description="Uncharacterized protein YyaB-like PH" evidence="1">
    <location>
        <begin position="71"/>
        <end position="134"/>
    </location>
</feature>
<evidence type="ECO:0000313" key="3">
    <source>
        <dbReference type="Proteomes" id="UP000297872"/>
    </source>
</evidence>
<dbReference type="AlphaFoldDB" id="A0A4Y8VQ34"/>
<name>A0A4Y8VQ34_9BACT</name>
<dbReference type="RefSeq" id="WP_134843200.1">
    <property type="nucleotide sequence ID" value="NZ_SGVY01000013.1"/>
</dbReference>
<dbReference type="OrthoDB" id="1081386at2"/>
<sequence>MTDRTFHKRFSVPAKCGVAVFALLTGYFFWVKVAIIGILLAIVIVGMIERILNTTYTFRRVQPIDRDEEMDFIVINEGRFSRNQTIPVCDIVSVEPMKMCWGLDHALVIQVGANKLVSLQPDNEESFIREIEKRIKNEK</sequence>
<organism evidence="2 3">
    <name type="scientific">Segatella hominis</name>
    <dbReference type="NCBI Taxonomy" id="2518605"/>
    <lineage>
        <taxon>Bacteria</taxon>
        <taxon>Pseudomonadati</taxon>
        <taxon>Bacteroidota</taxon>
        <taxon>Bacteroidia</taxon>
        <taxon>Bacteroidales</taxon>
        <taxon>Prevotellaceae</taxon>
        <taxon>Segatella</taxon>
    </lineage>
</organism>
<dbReference type="Pfam" id="PF06713">
    <property type="entry name" value="bPH_4"/>
    <property type="match status" value="1"/>
</dbReference>
<keyword evidence="3" id="KW-1185">Reference proteome</keyword>
<proteinExistence type="predicted"/>
<comment type="caution">
    <text evidence="2">The sequence shown here is derived from an EMBL/GenBank/DDBJ whole genome shotgun (WGS) entry which is preliminary data.</text>
</comment>
<dbReference type="EMBL" id="SGVY01000013">
    <property type="protein sequence ID" value="TFH82433.1"/>
    <property type="molecule type" value="Genomic_DNA"/>
</dbReference>
<accession>A0A4Y8VQ34</accession>
<dbReference type="GeneID" id="302994938"/>
<protein>
    <recommendedName>
        <fullName evidence="1">Uncharacterized protein YyaB-like PH domain-containing protein</fullName>
    </recommendedName>
</protein>
<dbReference type="GO" id="GO:0030153">
    <property type="term" value="P:bacteriocin immunity"/>
    <property type="evidence" value="ECO:0007669"/>
    <property type="project" value="InterPro"/>
</dbReference>
<dbReference type="Proteomes" id="UP000297872">
    <property type="component" value="Unassembled WGS sequence"/>
</dbReference>
<evidence type="ECO:0000313" key="2">
    <source>
        <dbReference type="EMBL" id="TFH82433.1"/>
    </source>
</evidence>